<accession>A0AA89CST5</accession>
<keyword evidence="7" id="KW-0131">Cell cycle</keyword>
<proteinExistence type="predicted"/>
<dbReference type="GO" id="GO:0051301">
    <property type="term" value="P:cell division"/>
    <property type="evidence" value="ECO:0007669"/>
    <property type="project" value="UniProtKB-KW"/>
</dbReference>
<dbReference type="GO" id="GO:0005886">
    <property type="term" value="C:plasma membrane"/>
    <property type="evidence" value="ECO:0007669"/>
    <property type="project" value="TreeGrafter"/>
</dbReference>
<dbReference type="EMBL" id="JDRX01000024">
    <property type="protein sequence ID" value="KGN01016.1"/>
    <property type="molecule type" value="Genomic_DNA"/>
</dbReference>
<dbReference type="InterPro" id="IPR034746">
    <property type="entry name" value="POTRA"/>
</dbReference>
<dbReference type="AlphaFoldDB" id="A0AA89CST5"/>
<evidence type="ECO:0000259" key="9">
    <source>
        <dbReference type="PROSITE" id="PS51779"/>
    </source>
</evidence>
<dbReference type="InterPro" id="IPR005548">
    <property type="entry name" value="Cell_div_FtsQ/DivIB_C"/>
</dbReference>
<dbReference type="PROSITE" id="PS51779">
    <property type="entry name" value="POTRA"/>
    <property type="match status" value="1"/>
</dbReference>
<dbReference type="InterPro" id="IPR050487">
    <property type="entry name" value="FtsQ_DivIB"/>
</dbReference>
<evidence type="ECO:0000256" key="4">
    <source>
        <dbReference type="ARBA" id="ARBA00022692"/>
    </source>
</evidence>
<keyword evidence="3 10" id="KW-0132">Cell division</keyword>
<evidence type="ECO:0000256" key="2">
    <source>
        <dbReference type="ARBA" id="ARBA00022475"/>
    </source>
</evidence>
<evidence type="ECO:0000256" key="8">
    <source>
        <dbReference type="SAM" id="Phobius"/>
    </source>
</evidence>
<feature type="domain" description="POTRA" evidence="9">
    <location>
        <begin position="50"/>
        <end position="118"/>
    </location>
</feature>
<keyword evidence="6 8" id="KW-0472">Membrane</keyword>
<protein>
    <submittedName>
        <fullName evidence="10">Cell division protein FtsQ</fullName>
    </submittedName>
</protein>
<organism evidence="10 11">
    <name type="scientific">Clostridium novyi A str. 4570</name>
    <dbReference type="NCBI Taxonomy" id="1444290"/>
    <lineage>
        <taxon>Bacteria</taxon>
        <taxon>Bacillati</taxon>
        <taxon>Bacillota</taxon>
        <taxon>Clostridia</taxon>
        <taxon>Eubacteriales</taxon>
        <taxon>Clostridiaceae</taxon>
        <taxon>Clostridium</taxon>
    </lineage>
</organism>
<reference evidence="10 11" key="1">
    <citation type="submission" date="2014-01" db="EMBL/GenBank/DDBJ databases">
        <title>Plasmidome dynamics in the species complex Clostridium novyi sensu lato converts strains of independent lineages into distinctly different pathogens.</title>
        <authorList>
            <person name="Skarin H."/>
            <person name="Segerman B."/>
        </authorList>
    </citation>
    <scope>NUCLEOTIDE SEQUENCE [LARGE SCALE GENOMIC DNA]</scope>
    <source>
        <strain evidence="10 11">4570</strain>
    </source>
</reference>
<dbReference type="InterPro" id="IPR013685">
    <property type="entry name" value="POTRA_FtsQ_type"/>
</dbReference>
<dbReference type="Proteomes" id="UP000030016">
    <property type="component" value="Unassembled WGS sequence"/>
</dbReference>
<dbReference type="Gene3D" id="3.10.20.310">
    <property type="entry name" value="membrane protein fhac"/>
    <property type="match status" value="1"/>
</dbReference>
<feature type="transmembrane region" description="Helical" evidence="8">
    <location>
        <begin position="29"/>
        <end position="52"/>
    </location>
</feature>
<dbReference type="Pfam" id="PF08478">
    <property type="entry name" value="POTRA_1"/>
    <property type="match status" value="1"/>
</dbReference>
<comment type="caution">
    <text evidence="10">The sequence shown here is derived from an EMBL/GenBank/DDBJ whole genome shotgun (WGS) entry which is preliminary data.</text>
</comment>
<dbReference type="Pfam" id="PF03799">
    <property type="entry name" value="FtsQ_DivIB_C"/>
    <property type="match status" value="1"/>
</dbReference>
<keyword evidence="2" id="KW-1003">Cell membrane</keyword>
<evidence type="ECO:0000256" key="1">
    <source>
        <dbReference type="ARBA" id="ARBA00004370"/>
    </source>
</evidence>
<gene>
    <name evidence="10" type="ORF">Z969_08850</name>
</gene>
<comment type="subcellular location">
    <subcellularLocation>
        <location evidence="1">Membrane</location>
    </subcellularLocation>
</comment>
<evidence type="ECO:0000256" key="3">
    <source>
        <dbReference type="ARBA" id="ARBA00022618"/>
    </source>
</evidence>
<dbReference type="PANTHER" id="PTHR37820">
    <property type="entry name" value="CELL DIVISION PROTEIN DIVIB"/>
    <property type="match status" value="1"/>
</dbReference>
<sequence>MATNLRVKKNKEPNELILKRRKRKRIKKSVITIVLLGAIITTLCLKLPYFAIKDIEVINNRNISAKEIKDLSTLNLGENIFYLNLNKIKESILSNSYILSVDVKRELPDHIKIYVKERNAVFYVKQGDKYLIIDKEGIVLEEKATIDGMKLIKLDGFEKNPYKVGEPIETKDERKLKLIGEITDLINRLKEGIPEPSVVDISDITNINLYYGDILIKMGMKENLEEKYNKAINILMSNNLIGKKGYIDISFNGDPVFSIMN</sequence>
<evidence type="ECO:0000256" key="5">
    <source>
        <dbReference type="ARBA" id="ARBA00022989"/>
    </source>
</evidence>
<dbReference type="RefSeq" id="WP_039250476.1">
    <property type="nucleotide sequence ID" value="NZ_JDRX01000024.1"/>
</dbReference>
<evidence type="ECO:0000313" key="10">
    <source>
        <dbReference type="EMBL" id="KGN01016.1"/>
    </source>
</evidence>
<evidence type="ECO:0000313" key="11">
    <source>
        <dbReference type="Proteomes" id="UP000030016"/>
    </source>
</evidence>
<keyword evidence="5 8" id="KW-1133">Transmembrane helix</keyword>
<keyword evidence="4 8" id="KW-0812">Transmembrane</keyword>
<name>A0AA89CST5_CLONO</name>
<evidence type="ECO:0000256" key="7">
    <source>
        <dbReference type="ARBA" id="ARBA00023306"/>
    </source>
</evidence>
<evidence type="ECO:0000256" key="6">
    <source>
        <dbReference type="ARBA" id="ARBA00023136"/>
    </source>
</evidence>
<dbReference type="PANTHER" id="PTHR37820:SF1">
    <property type="entry name" value="CELL DIVISION PROTEIN FTSQ"/>
    <property type="match status" value="1"/>
</dbReference>